<evidence type="ECO:0000313" key="1">
    <source>
        <dbReference type="EMBL" id="GER89031.1"/>
    </source>
</evidence>
<proteinExistence type="predicted"/>
<sequence length="99" mass="11190">MGIQTQRQWSDLAIERTTPLLLCTYSFVTLIGTHLASHEEIVVEQTAWYRKSTATFHDVLAAVRLRLWKQQISLTSARDPAVGLLSPSVLDRLLYAACF</sequence>
<reference evidence="1 2" key="1">
    <citation type="submission" date="2019-10" db="EMBL/GenBank/DDBJ databases">
        <title>Dictyobacter vulcani sp. nov., within the class Ktedonobacteria, isolated from soil of volcanic Mt. Zao.</title>
        <authorList>
            <person name="Zheng Y."/>
            <person name="Wang C.M."/>
            <person name="Sakai Y."/>
            <person name="Abe K."/>
            <person name="Yokota A."/>
            <person name="Yabe S."/>
        </authorList>
    </citation>
    <scope>NUCLEOTIDE SEQUENCE [LARGE SCALE GENOMIC DNA]</scope>
    <source>
        <strain evidence="1 2">W12</strain>
    </source>
</reference>
<comment type="caution">
    <text evidence="1">The sequence shown here is derived from an EMBL/GenBank/DDBJ whole genome shotgun (WGS) entry which is preliminary data.</text>
</comment>
<dbReference type="Proteomes" id="UP000326912">
    <property type="component" value="Unassembled WGS sequence"/>
</dbReference>
<organism evidence="1 2">
    <name type="scientific">Dictyobacter vulcani</name>
    <dbReference type="NCBI Taxonomy" id="2607529"/>
    <lineage>
        <taxon>Bacteria</taxon>
        <taxon>Bacillati</taxon>
        <taxon>Chloroflexota</taxon>
        <taxon>Ktedonobacteria</taxon>
        <taxon>Ktedonobacterales</taxon>
        <taxon>Dictyobacteraceae</taxon>
        <taxon>Dictyobacter</taxon>
    </lineage>
</organism>
<dbReference type="AlphaFoldDB" id="A0A5J4KRH0"/>
<protein>
    <submittedName>
        <fullName evidence="1">Uncharacterized protein</fullName>
    </submittedName>
</protein>
<gene>
    <name evidence="1" type="ORF">KDW_31930</name>
</gene>
<evidence type="ECO:0000313" key="2">
    <source>
        <dbReference type="Proteomes" id="UP000326912"/>
    </source>
</evidence>
<keyword evidence="2" id="KW-1185">Reference proteome</keyword>
<name>A0A5J4KRH0_9CHLR</name>
<dbReference type="RefSeq" id="WP_151756857.1">
    <property type="nucleotide sequence ID" value="NZ_BKZW01000001.1"/>
</dbReference>
<dbReference type="EMBL" id="BKZW01000001">
    <property type="protein sequence ID" value="GER89031.1"/>
    <property type="molecule type" value="Genomic_DNA"/>
</dbReference>
<accession>A0A5J4KRH0</accession>